<reference evidence="2" key="1">
    <citation type="journal article" date="2020" name="Phytopathology">
        <title>Genome Sequence Resources of Colletotrichum truncatum, C. plurivorum, C. musicola, and C. sojae: Four Species Pathogenic to Soybean (Glycine max).</title>
        <authorList>
            <person name="Rogerio F."/>
            <person name="Boufleur T.R."/>
            <person name="Ciampi-Guillardi M."/>
            <person name="Sukno S.A."/>
            <person name="Thon M.R."/>
            <person name="Massola Junior N.S."/>
            <person name="Baroncelli R."/>
        </authorList>
    </citation>
    <scope>NUCLEOTIDE SEQUENCE</scope>
    <source>
        <strain evidence="2">LFN00145</strain>
    </source>
</reference>
<dbReference type="AlphaFoldDB" id="A0A8H6K794"/>
<evidence type="ECO:0000313" key="3">
    <source>
        <dbReference type="Proteomes" id="UP000654918"/>
    </source>
</evidence>
<gene>
    <name evidence="2" type="ORF">CPLU01_09878</name>
</gene>
<evidence type="ECO:0000313" key="2">
    <source>
        <dbReference type="EMBL" id="KAF6826045.1"/>
    </source>
</evidence>
<dbReference type="EMBL" id="WIGO01000161">
    <property type="protein sequence ID" value="KAF6826045.1"/>
    <property type="molecule type" value="Genomic_DNA"/>
</dbReference>
<dbReference type="Proteomes" id="UP000654918">
    <property type="component" value="Unassembled WGS sequence"/>
</dbReference>
<organism evidence="2 3">
    <name type="scientific">Colletotrichum plurivorum</name>
    <dbReference type="NCBI Taxonomy" id="2175906"/>
    <lineage>
        <taxon>Eukaryota</taxon>
        <taxon>Fungi</taxon>
        <taxon>Dikarya</taxon>
        <taxon>Ascomycota</taxon>
        <taxon>Pezizomycotina</taxon>
        <taxon>Sordariomycetes</taxon>
        <taxon>Hypocreomycetidae</taxon>
        <taxon>Glomerellales</taxon>
        <taxon>Glomerellaceae</taxon>
        <taxon>Colletotrichum</taxon>
        <taxon>Colletotrichum orchidearum species complex</taxon>
    </lineage>
</organism>
<feature type="region of interest" description="Disordered" evidence="1">
    <location>
        <begin position="346"/>
        <end position="365"/>
    </location>
</feature>
<name>A0A8H6K794_9PEZI</name>
<feature type="compositionally biased region" description="Basic and acidic residues" evidence="1">
    <location>
        <begin position="350"/>
        <end position="359"/>
    </location>
</feature>
<evidence type="ECO:0000256" key="1">
    <source>
        <dbReference type="SAM" id="MobiDB-lite"/>
    </source>
</evidence>
<proteinExistence type="predicted"/>
<sequence>MDAGFILEMFEYESSRPEGVAKDWETLDAQLNWFSDLRLLCDPDDEFGQLLPDFTYEEMYSNYVDENDPDMPPPRPRSQASDIEIYPATPREGLSFDVEDPETGRSWYATVFWVFGKTSDERVYVVTHAACLEIAKMVLASSRIAHVRDMRGLFTALRWRQGIATKCVYTTNYREAARPKVNYTLADHNYYMPDCNWGFDECPGMEWPGPYGSARANLCYTLLRHPLKIEDLTNCLLRNLKPCRSEVTLSADSARTAEGLARMPPEILDLIFLEMGRDLPRASSRLVSQKHWKEQLKAGSKGLLPWLWDIDADLVDQKDAERCPEGFEWDWELLVRQLTRGVDYGLRPGKGKEKEQERNPDEEDEEHRWLWTTVGTGYHTDLAHVPAGLHNRRRIWQLVEEMFVGDAVPEPELTYSYLNGPSRAHWKLKKEWVFLWWDKSGALLPSPIWIPCINRFWPASQDGRHVGLAEAFGRRIGGEVFAKDGARPVQYWHAEKELQGATVEEVYAVLRPLGYPV</sequence>
<keyword evidence="3" id="KW-1185">Reference proteome</keyword>
<protein>
    <submittedName>
        <fullName evidence="2">Uncharacterized protein</fullName>
    </submittedName>
</protein>
<accession>A0A8H6K794</accession>
<comment type="caution">
    <text evidence="2">The sequence shown here is derived from an EMBL/GenBank/DDBJ whole genome shotgun (WGS) entry which is preliminary data.</text>
</comment>